<name>A0A3G8ZSJ4_9ACTN</name>
<evidence type="ECO:0000256" key="2">
    <source>
        <dbReference type="RuleBase" id="RU362080"/>
    </source>
</evidence>
<dbReference type="OrthoDB" id="33091at2"/>
<dbReference type="InterPro" id="IPR036165">
    <property type="entry name" value="YefM-like_sf"/>
</dbReference>
<dbReference type="Gene3D" id="3.40.1620.10">
    <property type="entry name" value="YefM-like domain"/>
    <property type="match status" value="1"/>
</dbReference>
<evidence type="ECO:0000256" key="1">
    <source>
        <dbReference type="ARBA" id="ARBA00009981"/>
    </source>
</evidence>
<dbReference type="KEGG" id="nak:EH165_04155"/>
<evidence type="ECO:0000313" key="4">
    <source>
        <dbReference type="Proteomes" id="UP000268084"/>
    </source>
</evidence>
<sequence length="78" mass="8257">MAETVNIYDAKARLSQLIAQVEAGEIITLARNGKPVALLTPLGTIRPDRVSGSLKGMIVIAEGFDDLGLGEDEQGYGE</sequence>
<evidence type="ECO:0000313" key="3">
    <source>
        <dbReference type="EMBL" id="AZI57474.1"/>
    </source>
</evidence>
<keyword evidence="4" id="KW-1185">Reference proteome</keyword>
<comment type="function">
    <text evidence="2">Antitoxin component of a type II toxin-antitoxin (TA) system.</text>
</comment>
<dbReference type="AlphaFoldDB" id="A0A3G8ZSJ4"/>
<dbReference type="EMBL" id="CP034170">
    <property type="protein sequence ID" value="AZI57474.1"/>
    <property type="molecule type" value="Genomic_DNA"/>
</dbReference>
<comment type="similarity">
    <text evidence="1 2">Belongs to the phD/YefM antitoxin family.</text>
</comment>
<organism evidence="3 4">
    <name type="scientific">Nakamurella antarctica</name>
    <dbReference type="NCBI Taxonomy" id="1902245"/>
    <lineage>
        <taxon>Bacteria</taxon>
        <taxon>Bacillati</taxon>
        <taxon>Actinomycetota</taxon>
        <taxon>Actinomycetes</taxon>
        <taxon>Nakamurellales</taxon>
        <taxon>Nakamurellaceae</taxon>
        <taxon>Nakamurella</taxon>
    </lineage>
</organism>
<reference evidence="3 4" key="1">
    <citation type="submission" date="2018-11" db="EMBL/GenBank/DDBJ databases">
        <authorList>
            <person name="Da X."/>
        </authorList>
    </citation>
    <scope>NUCLEOTIDE SEQUENCE [LARGE SCALE GENOMIC DNA]</scope>
    <source>
        <strain evidence="3 4">S14-144</strain>
    </source>
</reference>
<dbReference type="SUPFAM" id="SSF143120">
    <property type="entry name" value="YefM-like"/>
    <property type="match status" value="1"/>
</dbReference>
<gene>
    <name evidence="3" type="ORF">EH165_04155</name>
</gene>
<accession>A0A3G8ZSJ4</accession>
<proteinExistence type="inferred from homology"/>
<dbReference type="RefSeq" id="WP_124798159.1">
    <property type="nucleotide sequence ID" value="NZ_CP034170.1"/>
</dbReference>
<reference evidence="3 4" key="2">
    <citation type="submission" date="2018-12" db="EMBL/GenBank/DDBJ databases">
        <title>Nakamurella antarcticus sp. nov., isolated from Antarctica South Shetland Islands soil.</title>
        <authorList>
            <person name="Peng F."/>
        </authorList>
    </citation>
    <scope>NUCLEOTIDE SEQUENCE [LARGE SCALE GENOMIC DNA]</scope>
    <source>
        <strain evidence="3 4">S14-144</strain>
    </source>
</reference>
<dbReference type="Pfam" id="PF02604">
    <property type="entry name" value="PhdYeFM_antitox"/>
    <property type="match status" value="1"/>
</dbReference>
<dbReference type="InterPro" id="IPR006442">
    <property type="entry name" value="Antitoxin_Phd/YefM"/>
</dbReference>
<dbReference type="NCBIfam" id="TIGR01552">
    <property type="entry name" value="phd_fam"/>
    <property type="match status" value="1"/>
</dbReference>
<protein>
    <recommendedName>
        <fullName evidence="2">Antitoxin</fullName>
    </recommendedName>
</protein>
<dbReference type="Proteomes" id="UP000268084">
    <property type="component" value="Chromosome"/>
</dbReference>